<feature type="domain" description="Splicing factor cactin central" evidence="6">
    <location>
        <begin position="200"/>
        <end position="391"/>
    </location>
</feature>
<dbReference type="PANTHER" id="PTHR21737:SF4">
    <property type="entry name" value="SPLICING FACTOR CACTIN"/>
    <property type="match status" value="1"/>
</dbReference>
<dbReference type="FunCoup" id="A0A165EPX9">
    <property type="interactions" value="644"/>
</dbReference>
<dbReference type="GO" id="GO:0005737">
    <property type="term" value="C:cytoplasm"/>
    <property type="evidence" value="ECO:0007669"/>
    <property type="project" value="TreeGrafter"/>
</dbReference>
<dbReference type="GO" id="GO:0045292">
    <property type="term" value="P:mRNA cis splicing, via spliceosome"/>
    <property type="evidence" value="ECO:0007669"/>
    <property type="project" value="TreeGrafter"/>
</dbReference>
<feature type="domain" description="Splicing factor Cactin C-terminal" evidence="5">
    <location>
        <begin position="558"/>
        <end position="682"/>
    </location>
</feature>
<dbReference type="InterPro" id="IPR019134">
    <property type="entry name" value="Cactin_C"/>
</dbReference>
<dbReference type="Pfam" id="PF09732">
    <property type="entry name" value="CactinC_cactus"/>
    <property type="match status" value="1"/>
</dbReference>
<keyword evidence="8" id="KW-1185">Reference proteome</keyword>
<organism evidence="7 8">
    <name type="scientific">Calocera cornea HHB12733</name>
    <dbReference type="NCBI Taxonomy" id="1353952"/>
    <lineage>
        <taxon>Eukaryota</taxon>
        <taxon>Fungi</taxon>
        <taxon>Dikarya</taxon>
        <taxon>Basidiomycota</taxon>
        <taxon>Agaricomycotina</taxon>
        <taxon>Dacrymycetes</taxon>
        <taxon>Dacrymycetales</taxon>
        <taxon>Dacrymycetaceae</taxon>
        <taxon>Calocera</taxon>
    </lineage>
</organism>
<feature type="region of interest" description="Disordered" evidence="4">
    <location>
        <begin position="422"/>
        <end position="466"/>
    </location>
</feature>
<gene>
    <name evidence="7" type="ORF">CALCODRAFT_524593</name>
</gene>
<proteinExistence type="inferred from homology"/>
<dbReference type="InterPro" id="IPR018816">
    <property type="entry name" value="Cactin_central"/>
</dbReference>
<evidence type="ECO:0000256" key="3">
    <source>
        <dbReference type="SAM" id="Coils"/>
    </source>
</evidence>
<dbReference type="SMART" id="SM01050">
    <property type="entry name" value="CactinC_cactus"/>
    <property type="match status" value="1"/>
</dbReference>
<dbReference type="EMBL" id="KV423997">
    <property type="protein sequence ID" value="KZT55299.1"/>
    <property type="molecule type" value="Genomic_DNA"/>
</dbReference>
<name>A0A165EPX9_9BASI</name>
<evidence type="ECO:0000256" key="2">
    <source>
        <dbReference type="ARBA" id="ARBA00034534"/>
    </source>
</evidence>
<accession>A0A165EPX9</accession>
<feature type="compositionally biased region" description="Basic and acidic residues" evidence="4">
    <location>
        <begin position="1"/>
        <end position="49"/>
    </location>
</feature>
<protein>
    <recommendedName>
        <fullName evidence="2">Splicing factor Cactin</fullName>
    </recommendedName>
</protein>
<evidence type="ECO:0000256" key="4">
    <source>
        <dbReference type="SAM" id="MobiDB-lite"/>
    </source>
</evidence>
<evidence type="ECO:0000313" key="7">
    <source>
        <dbReference type="EMBL" id="KZT55299.1"/>
    </source>
</evidence>
<dbReference type="GO" id="GO:0005681">
    <property type="term" value="C:spliceosomal complex"/>
    <property type="evidence" value="ECO:0007669"/>
    <property type="project" value="TreeGrafter"/>
</dbReference>
<keyword evidence="3" id="KW-0175">Coiled coil</keyword>
<reference evidence="7 8" key="1">
    <citation type="journal article" date="2016" name="Mol. Biol. Evol.">
        <title>Comparative Genomics of Early-Diverging Mushroom-Forming Fungi Provides Insights into the Origins of Lignocellulose Decay Capabilities.</title>
        <authorList>
            <person name="Nagy L.G."/>
            <person name="Riley R."/>
            <person name="Tritt A."/>
            <person name="Adam C."/>
            <person name="Daum C."/>
            <person name="Floudas D."/>
            <person name="Sun H."/>
            <person name="Yadav J.S."/>
            <person name="Pangilinan J."/>
            <person name="Larsson K.H."/>
            <person name="Matsuura K."/>
            <person name="Barry K."/>
            <person name="Labutti K."/>
            <person name="Kuo R."/>
            <person name="Ohm R.A."/>
            <person name="Bhattacharya S.S."/>
            <person name="Shirouzu T."/>
            <person name="Yoshinaga Y."/>
            <person name="Martin F.M."/>
            <person name="Grigoriev I.V."/>
            <person name="Hibbett D.S."/>
        </authorList>
    </citation>
    <scope>NUCLEOTIDE SEQUENCE [LARGE SCALE GENOMIC DNA]</scope>
    <source>
        <strain evidence="7 8">HHB12733</strain>
    </source>
</reference>
<evidence type="ECO:0000259" key="5">
    <source>
        <dbReference type="Pfam" id="PF09732"/>
    </source>
</evidence>
<feature type="compositionally biased region" description="Basic and acidic residues" evidence="4">
    <location>
        <begin position="57"/>
        <end position="85"/>
    </location>
</feature>
<dbReference type="OrthoDB" id="265955at2759"/>
<sequence length="682" mass="80701">MPRDRSRERDSLRDKGHDRYDRDYRRDHDRDDRPSKKRRSPDYGDEDKNRKRRRSSRERDERDRRRDDDRVHKKRSEDKDDDGREKKRKRDKSPSERKSKSSRHREEEDESARKRAEELSAYSSVDNPFNDANLGEKFKWAKKAEKEKKMGITAGEAAQREALRRQEAQEELERLNKRRAEREVELQLREEEETRMARFAESAQMEEWIAKEGDFQLEQERKRAGIRLKEKRAKAIDFLTLNLRYAGGDQGEDDEFDMDEAGVEIDFEEPYKIFENLTFEQTEELHDDILKYLSLEKNDVNIDYWTCLMVVCKDQLGRLQSQQDPSRAAAKIVESDVTALLSGKTYEQLILLQRQIQNKLSSGEPVDTDYWEGLLESLLVWKAKAKLREIHAVVVKNRLEELRKTQRDEAVQAQNDLLADVKADKDSQAATRGEAVESTAEAEARPEEEEKPEPYDRSMSPTLLDPNRLKFEDRQIPIIDEKEDKRLLFAKRHAVTASQFIAKAPRPVAASAPSREQASTADIESEALYREAASKELDEEEEEFNWEEIVAMPTTYSWEDRYRPRKPRYFNRVHTGYEWNKYNQTHYDVDNPPPKVVQGYKFNIFYPDLIDKSKAPTYKIIKDPKDEETVLIVFTAGPPYEDIAFRIVNREWEYSHKRGFRSSFDRGCLSLWFSFRRNFYRK</sequence>
<evidence type="ECO:0000313" key="8">
    <source>
        <dbReference type="Proteomes" id="UP000076842"/>
    </source>
</evidence>
<evidence type="ECO:0000259" key="6">
    <source>
        <dbReference type="Pfam" id="PF10312"/>
    </source>
</evidence>
<dbReference type="PANTHER" id="PTHR21737">
    <property type="entry name" value="POLYGLUTAMINE BINDING PROTEIN 1/MARVEL MEMBRANE-ASSOCIATING DOMAIN CONTAINING 3"/>
    <property type="match status" value="1"/>
</dbReference>
<dbReference type="InParanoid" id="A0A165EPX9"/>
<feature type="coiled-coil region" evidence="3">
    <location>
        <begin position="158"/>
        <end position="192"/>
    </location>
</feature>
<dbReference type="Pfam" id="PF10312">
    <property type="entry name" value="Cactin_mid"/>
    <property type="match status" value="1"/>
</dbReference>
<evidence type="ECO:0000256" key="1">
    <source>
        <dbReference type="ARBA" id="ARBA00006895"/>
    </source>
</evidence>
<dbReference type="Proteomes" id="UP000076842">
    <property type="component" value="Unassembled WGS sequence"/>
</dbReference>
<dbReference type="AlphaFoldDB" id="A0A165EPX9"/>
<feature type="region of interest" description="Disordered" evidence="4">
    <location>
        <begin position="1"/>
        <end position="133"/>
    </location>
</feature>
<comment type="similarity">
    <text evidence="1">Belongs to the CACTIN family.</text>
</comment>
<dbReference type="STRING" id="1353952.A0A165EPX9"/>